<comment type="caution">
    <text evidence="4">The sequence shown here is derived from an EMBL/GenBank/DDBJ whole genome shotgun (WGS) entry which is preliminary data.</text>
</comment>
<name>A0A395N5Z3_9HYPO</name>
<dbReference type="AlphaFoldDB" id="A0A395N5Z3"/>
<dbReference type="EMBL" id="PXXK01000005">
    <property type="protein sequence ID" value="RFN55556.1"/>
    <property type="molecule type" value="Genomic_DNA"/>
</dbReference>
<evidence type="ECO:0000313" key="5">
    <source>
        <dbReference type="Proteomes" id="UP000265631"/>
    </source>
</evidence>
<dbReference type="InterPro" id="IPR029058">
    <property type="entry name" value="AB_hydrolase_fold"/>
</dbReference>
<evidence type="ECO:0000256" key="2">
    <source>
        <dbReference type="ARBA" id="ARBA00023157"/>
    </source>
</evidence>
<evidence type="ECO:0000256" key="1">
    <source>
        <dbReference type="ARBA" id="ARBA00022801"/>
    </source>
</evidence>
<dbReference type="STRING" id="2594813.A0A395N5Z3"/>
<evidence type="ECO:0000313" key="4">
    <source>
        <dbReference type="EMBL" id="RFN55556.1"/>
    </source>
</evidence>
<dbReference type="PANTHER" id="PTHR33630">
    <property type="entry name" value="CUTINASE RV1984C-RELATED-RELATED"/>
    <property type="match status" value="1"/>
</dbReference>
<feature type="signal peptide" evidence="3">
    <location>
        <begin position="1"/>
        <end position="17"/>
    </location>
</feature>
<feature type="chain" id="PRO_5017220415" description="Acetylxylan esterase 2" evidence="3">
    <location>
        <begin position="18"/>
        <end position="248"/>
    </location>
</feature>
<dbReference type="SMART" id="SM01110">
    <property type="entry name" value="Cutinase"/>
    <property type="match status" value="1"/>
</dbReference>
<dbReference type="GO" id="GO:0052689">
    <property type="term" value="F:carboxylic ester hydrolase activity"/>
    <property type="evidence" value="ECO:0007669"/>
    <property type="project" value="UniProtKB-ARBA"/>
</dbReference>
<evidence type="ECO:0008006" key="6">
    <source>
        <dbReference type="Google" id="ProtNLM"/>
    </source>
</evidence>
<gene>
    <name evidence="4" type="ORF">FIE12Z_202</name>
</gene>
<proteinExistence type="predicted"/>
<dbReference type="Pfam" id="PF01083">
    <property type="entry name" value="Cutinase"/>
    <property type="match status" value="1"/>
</dbReference>
<organism evidence="4 5">
    <name type="scientific">Fusarium flagelliforme</name>
    <dbReference type="NCBI Taxonomy" id="2675880"/>
    <lineage>
        <taxon>Eukaryota</taxon>
        <taxon>Fungi</taxon>
        <taxon>Dikarya</taxon>
        <taxon>Ascomycota</taxon>
        <taxon>Pezizomycotina</taxon>
        <taxon>Sordariomycetes</taxon>
        <taxon>Hypocreomycetidae</taxon>
        <taxon>Hypocreales</taxon>
        <taxon>Nectriaceae</taxon>
        <taxon>Fusarium</taxon>
        <taxon>Fusarium incarnatum-equiseti species complex</taxon>
    </lineage>
</organism>
<accession>A0A395N5Z3</accession>
<dbReference type="Proteomes" id="UP000265631">
    <property type="component" value="Unassembled WGS sequence"/>
</dbReference>
<protein>
    <recommendedName>
        <fullName evidence="6">Acetylxylan esterase 2</fullName>
    </recommendedName>
</protein>
<evidence type="ECO:0000256" key="3">
    <source>
        <dbReference type="SAM" id="SignalP"/>
    </source>
</evidence>
<keyword evidence="2" id="KW-1015">Disulfide bond</keyword>
<dbReference type="PANTHER" id="PTHR33630:SF9">
    <property type="entry name" value="CUTINASE 4"/>
    <property type="match status" value="1"/>
</dbReference>
<dbReference type="InterPro" id="IPR000675">
    <property type="entry name" value="Cutinase/axe"/>
</dbReference>
<sequence>MLFILRYLILFATLVAAKGCNLADNSTCPSGAHIIVARGSLEPQGSGLMGAVAQQIRARISDSDISPLKYPAIYEPYMPSQTEGVRTLAKVVRDYATLCPKTKMILLGYSQGAHVIADVMCGASSIGFPATKPLSLNISSKSNPKQSIPSLPSLFANSWKLVAAVVLMGDPSTTKGQEFHVGSSEGDGVLPRQNPDGCRCVSGKTISFCDAGDPFCEAGGHDLRTHMRYVSAYGQMAADFAVSMFHLS</sequence>
<keyword evidence="3" id="KW-0732">Signal</keyword>
<dbReference type="SUPFAM" id="SSF53474">
    <property type="entry name" value="alpha/beta-Hydrolases"/>
    <property type="match status" value="1"/>
</dbReference>
<dbReference type="Gene3D" id="3.40.50.1820">
    <property type="entry name" value="alpha/beta hydrolase"/>
    <property type="match status" value="1"/>
</dbReference>
<keyword evidence="5" id="KW-1185">Reference proteome</keyword>
<keyword evidence="1" id="KW-0378">Hydrolase</keyword>
<reference evidence="4 5" key="1">
    <citation type="journal article" date="2018" name="PLoS Pathog.">
        <title>Evolution of structural diversity of trichothecenes, a family of toxins produced by plant pathogenic and entomopathogenic fungi.</title>
        <authorList>
            <person name="Proctor R.H."/>
            <person name="McCormick S.P."/>
            <person name="Kim H.S."/>
            <person name="Cardoza R.E."/>
            <person name="Stanley A.M."/>
            <person name="Lindo L."/>
            <person name="Kelly A."/>
            <person name="Brown D.W."/>
            <person name="Lee T."/>
            <person name="Vaughan M.M."/>
            <person name="Alexander N.J."/>
            <person name="Busman M."/>
            <person name="Gutierrez S."/>
        </authorList>
    </citation>
    <scope>NUCLEOTIDE SEQUENCE [LARGE SCALE GENOMIC DNA]</scope>
    <source>
        <strain evidence="4 5">NRRL 13405</strain>
    </source>
</reference>